<dbReference type="Proteomes" id="UP001382455">
    <property type="component" value="Unassembled WGS sequence"/>
</dbReference>
<dbReference type="PROSITE" id="PS51257">
    <property type="entry name" value="PROKAR_LIPOPROTEIN"/>
    <property type="match status" value="1"/>
</dbReference>
<dbReference type="EMBL" id="JBAWKS010000002">
    <property type="protein sequence ID" value="MEI4552230.1"/>
    <property type="molecule type" value="Genomic_DNA"/>
</dbReference>
<dbReference type="SUPFAM" id="SSF56281">
    <property type="entry name" value="Metallo-hydrolase/oxidoreductase"/>
    <property type="match status" value="1"/>
</dbReference>
<dbReference type="InterPro" id="IPR001279">
    <property type="entry name" value="Metallo-B-lactamas"/>
</dbReference>
<gene>
    <name evidence="2" type="ORF">WAE96_21300</name>
</gene>
<keyword evidence="3" id="KW-1185">Reference proteome</keyword>
<comment type="caution">
    <text evidence="2">The sequence shown here is derived from an EMBL/GenBank/DDBJ whole genome shotgun (WGS) entry which is preliminary data.</text>
</comment>
<dbReference type="Pfam" id="PF12706">
    <property type="entry name" value="Lactamase_B_2"/>
    <property type="match status" value="1"/>
</dbReference>
<evidence type="ECO:0000313" key="3">
    <source>
        <dbReference type="Proteomes" id="UP001382455"/>
    </source>
</evidence>
<evidence type="ECO:0000313" key="2">
    <source>
        <dbReference type="EMBL" id="MEI4552230.1"/>
    </source>
</evidence>
<sequence>MNPRYELAICAVISLLAGCASNKITTINNLNADGASLKQGRYINRYPGNKTYPYSCEENCYPPTDDIHCESDMEQCQYRGKNPKLTTHSGYQIHWLGHASFEIKTPSGKRFLFDPVFDEFDWPVNWAFQMANGFERQSPKSKVQNLSDVNAVLYSHLHYDHFNKHDIALIGNKPKYLVPLNFAKHFDRNHYTIHEMDWFTTHLVAQTKVHFVPAHHFNSRIWVPFLYNDDNQALWGGWVLEENGKTLFFAGDTGYSNHFKDIQRQYGDIDVCLLPIASYFHQEYEAWYRYVHTRPEDAIAAANDLNCKVTIPWDYGNASWQMGDHSSHSALFRLLHTLKIIETDSQFYIMNEGERLFL</sequence>
<dbReference type="PANTHER" id="PTHR15032">
    <property type="entry name" value="N-ACYL-PHOSPHATIDYLETHANOLAMINE-HYDROLYZING PHOSPHOLIPASE D"/>
    <property type="match status" value="1"/>
</dbReference>
<dbReference type="RefSeq" id="WP_336437043.1">
    <property type="nucleotide sequence ID" value="NZ_JBAWKS010000002.1"/>
</dbReference>
<protein>
    <submittedName>
        <fullName evidence="2">MBL fold metallo-hydrolase</fullName>
    </submittedName>
</protein>
<organism evidence="2 3">
    <name type="scientific">Pseudoalteromonas spongiae</name>
    <dbReference type="NCBI Taxonomy" id="298657"/>
    <lineage>
        <taxon>Bacteria</taxon>
        <taxon>Pseudomonadati</taxon>
        <taxon>Pseudomonadota</taxon>
        <taxon>Gammaproteobacteria</taxon>
        <taxon>Alteromonadales</taxon>
        <taxon>Pseudoalteromonadaceae</taxon>
        <taxon>Pseudoalteromonas</taxon>
    </lineage>
</organism>
<dbReference type="PANTHER" id="PTHR15032:SF4">
    <property type="entry name" value="N-ACYL-PHOSPHATIDYLETHANOLAMINE-HYDROLYZING PHOSPHOLIPASE D"/>
    <property type="match status" value="1"/>
</dbReference>
<name>A0ABU8EZ24_9GAMM</name>
<dbReference type="InterPro" id="IPR036866">
    <property type="entry name" value="RibonucZ/Hydroxyglut_hydro"/>
</dbReference>
<dbReference type="Gene3D" id="3.60.15.10">
    <property type="entry name" value="Ribonuclease Z/Hydroxyacylglutathione hydrolase-like"/>
    <property type="match status" value="1"/>
</dbReference>
<accession>A0ABU8EZ24</accession>
<reference evidence="2 3" key="1">
    <citation type="submission" date="2023-12" db="EMBL/GenBank/DDBJ databases">
        <title>Friends and Foes: Symbiotic and Algicidal bacterial influence on Karenia brevis blooms.</title>
        <authorList>
            <person name="Fei C."/>
            <person name="Mohamed A.R."/>
            <person name="Booker A."/>
            <person name="Arshad M."/>
            <person name="Klass S."/>
            <person name="Ahn S."/>
            <person name="Gilbert P.M."/>
            <person name="Heil C.A."/>
            <person name="Martinez J.M."/>
            <person name="Amin S.A."/>
        </authorList>
    </citation>
    <scope>NUCLEOTIDE SEQUENCE [LARGE SCALE GENOMIC DNA]</scope>
    <source>
        <strain evidence="2 3">CE15</strain>
    </source>
</reference>
<feature type="domain" description="Metallo-beta-lactamase" evidence="1">
    <location>
        <begin position="110"/>
        <end position="312"/>
    </location>
</feature>
<evidence type="ECO:0000259" key="1">
    <source>
        <dbReference type="Pfam" id="PF12706"/>
    </source>
</evidence>
<proteinExistence type="predicted"/>